<name>I7K0P1_9LACO</name>
<evidence type="ECO:0000313" key="7">
    <source>
        <dbReference type="Proteomes" id="UP000051521"/>
    </source>
</evidence>
<evidence type="ECO:0000313" key="6">
    <source>
        <dbReference type="Proteomes" id="UP000009326"/>
    </source>
</evidence>
<evidence type="ECO:0000256" key="1">
    <source>
        <dbReference type="ARBA" id="ARBA00022612"/>
    </source>
</evidence>
<dbReference type="AlphaFoldDB" id="I7K0P1"/>
<feature type="coiled-coil region" evidence="2">
    <location>
        <begin position="163"/>
        <end position="225"/>
    </location>
</feature>
<gene>
    <name evidence="4" type="ORF">BN52_01325</name>
    <name evidence="5" type="ORF">FC38_GL000414</name>
</gene>
<keyword evidence="1" id="KW-1188">Viral release from host cell</keyword>
<dbReference type="Gene3D" id="1.10.287.1490">
    <property type="match status" value="1"/>
</dbReference>
<dbReference type="RefSeq" id="WP_008473070.1">
    <property type="nucleotide sequence ID" value="NZ_AYZO01000014.1"/>
</dbReference>
<keyword evidence="2" id="KW-0175">Coiled coil</keyword>
<feature type="domain" description="Phage tail tape measure protein" evidence="3">
    <location>
        <begin position="322"/>
        <end position="454"/>
    </location>
</feature>
<dbReference type="Proteomes" id="UP000009326">
    <property type="component" value="Unassembled WGS sequence"/>
</dbReference>
<feature type="coiled-coil region" evidence="2">
    <location>
        <begin position="51"/>
        <end position="113"/>
    </location>
</feature>
<proteinExistence type="predicted"/>
<evidence type="ECO:0000313" key="4">
    <source>
        <dbReference type="EMBL" id="CCI86975.1"/>
    </source>
</evidence>
<protein>
    <submittedName>
        <fullName evidence="4">Putative tail protein</fullName>
    </submittedName>
</protein>
<dbReference type="PANTHER" id="PTHR37813:SF1">
    <property type="entry name" value="FELS-2 PROPHAGE PROTEIN"/>
    <property type="match status" value="1"/>
</dbReference>
<dbReference type="EMBL" id="AYZO01000014">
    <property type="protein sequence ID" value="KRN12010.1"/>
    <property type="molecule type" value="Genomic_DNA"/>
</dbReference>
<dbReference type="STRING" id="1423751.FC38_GL000414"/>
<dbReference type="PATRIC" id="fig|1423751.3.peg.436"/>
<dbReference type="Pfam" id="PF10145">
    <property type="entry name" value="PhageMin_Tail"/>
    <property type="match status" value="1"/>
</dbReference>
<evidence type="ECO:0000313" key="5">
    <source>
        <dbReference type="EMBL" id="KRN12010.1"/>
    </source>
</evidence>
<dbReference type="InterPro" id="IPR010090">
    <property type="entry name" value="Phage_tape_meas"/>
</dbReference>
<dbReference type="Proteomes" id="UP000051521">
    <property type="component" value="Unassembled WGS sequence"/>
</dbReference>
<accession>I7K0P1</accession>
<dbReference type="NCBIfam" id="TIGR01760">
    <property type="entry name" value="tape_meas_TP901"/>
    <property type="match status" value="1"/>
</dbReference>
<reference evidence="4 6" key="1">
    <citation type="submission" date="2012-06" db="EMBL/GenBank/DDBJ databases">
        <title>Draft genome sequence of Lactobacillus gigeriorum CRBIP 24.85T, isolated from chicken crop.</title>
        <authorList>
            <person name="Cousin S."/>
            <person name="Ma L."/>
            <person name="Creno S."/>
            <person name="Clermont D."/>
            <person name="Loux V."/>
            <person name="Bizet C."/>
            <person name="Bouchier C."/>
        </authorList>
    </citation>
    <scope>NUCLEOTIDE SEQUENCE [LARGE SCALE GENOMIC DNA]</scope>
    <source>
        <strain evidence="6">CRBIP 24.85T</strain>
        <strain evidence="4">Type strain: CRBIP 24.85</strain>
    </source>
</reference>
<comment type="caution">
    <text evidence="4">The sequence shown here is derived from an EMBL/GenBank/DDBJ whole genome shotgun (WGS) entry which is preliminary data.</text>
</comment>
<dbReference type="PANTHER" id="PTHR37813">
    <property type="entry name" value="FELS-2 PROPHAGE PROTEIN"/>
    <property type="match status" value="1"/>
</dbReference>
<organism evidence="4 6">
    <name type="scientific">Lactobacillus gigeriorum DSM 23908 = CRBIP 24.85</name>
    <dbReference type="NCBI Taxonomy" id="1423751"/>
    <lineage>
        <taxon>Bacteria</taxon>
        <taxon>Bacillati</taxon>
        <taxon>Bacillota</taxon>
        <taxon>Bacilli</taxon>
        <taxon>Lactobacillales</taxon>
        <taxon>Lactobacillaceae</taxon>
        <taxon>Lactobacillus</taxon>
    </lineage>
</organism>
<evidence type="ECO:0000259" key="3">
    <source>
        <dbReference type="Pfam" id="PF10145"/>
    </source>
</evidence>
<evidence type="ECO:0000256" key="2">
    <source>
        <dbReference type="SAM" id="Coils"/>
    </source>
</evidence>
<sequence length="459" mass="49927">MAKVTELMATKIDINTVEASKSVKGLQSAIRATTAVWKAHEAQMKSAGDALGAAKEKYNGLTKNIELLQERLKYLRDEQGKIDQSTEKGAVAYNKYAKQIANSERQLNSLVGQQIRTKEQLKYQESGLAKLQKNYNSISALSKSYIVKLETEGKKFEANKAKISSYRVSIDNLTKQLKLQEAELKKIGSSSSATSEAYIKQKIRINETATSIAKYRKELTEAERIQNKFYPTSIWNKVVKGATEAENRIHKMNSVVSEGLSKTKASASAIVGGIAVIANQAFKGAKKVQNLQQSYKEITNLAVLGGEKEKEVTKAVAEMQRQGREMSIKYGKSQESIAEAYEDLVKRGYTTKQALGAMQTELQASVASGDDFKDVVTVSSQVLEGFGMRAKSTAGMTKNTKDVVNQLAYAADMTSTGFQDLGVGMSYVSSVAHQADISLAGTASAMGILSNNGLDLLAS</sequence>
<dbReference type="EMBL" id="CAKC01000044">
    <property type="protein sequence ID" value="CCI86975.1"/>
    <property type="molecule type" value="Genomic_DNA"/>
</dbReference>
<keyword evidence="7" id="KW-1185">Reference proteome</keyword>
<reference evidence="5 7" key="2">
    <citation type="journal article" date="2015" name="Genome Announc.">
        <title>Expanding the biotechnology potential of lactobacilli through comparative genomics of 213 strains and associated genera.</title>
        <authorList>
            <person name="Sun Z."/>
            <person name="Harris H.M."/>
            <person name="McCann A."/>
            <person name="Guo C."/>
            <person name="Argimon S."/>
            <person name="Zhang W."/>
            <person name="Yang X."/>
            <person name="Jeffery I.B."/>
            <person name="Cooney J.C."/>
            <person name="Kagawa T.F."/>
            <person name="Liu W."/>
            <person name="Song Y."/>
            <person name="Salvetti E."/>
            <person name="Wrobel A."/>
            <person name="Rasinkangas P."/>
            <person name="Parkhill J."/>
            <person name="Rea M.C."/>
            <person name="O'Sullivan O."/>
            <person name="Ritari J."/>
            <person name="Douillard F.P."/>
            <person name="Paul Ross R."/>
            <person name="Yang R."/>
            <person name="Briner A.E."/>
            <person name="Felis G.E."/>
            <person name="de Vos W.M."/>
            <person name="Barrangou R."/>
            <person name="Klaenhammer T.R."/>
            <person name="Caufield P.W."/>
            <person name="Cui Y."/>
            <person name="Zhang H."/>
            <person name="O'Toole P.W."/>
        </authorList>
    </citation>
    <scope>NUCLEOTIDE SEQUENCE [LARGE SCALE GENOMIC DNA]</scope>
    <source>
        <strain evidence="5 7">DSM 23908</strain>
    </source>
</reference>